<evidence type="ECO:0000313" key="9">
    <source>
        <dbReference type="Proteomes" id="UP001183629"/>
    </source>
</evidence>
<keyword evidence="2" id="KW-1003">Cell membrane</keyword>
<dbReference type="RefSeq" id="WP_310414712.1">
    <property type="nucleotide sequence ID" value="NZ_JAVDYC010000001.1"/>
</dbReference>
<dbReference type="Pfam" id="PF02687">
    <property type="entry name" value="FtsX"/>
    <property type="match status" value="1"/>
</dbReference>
<organism evidence="8 9">
    <name type="scientific">Catenuloplanes niger</name>
    <dbReference type="NCBI Taxonomy" id="587534"/>
    <lineage>
        <taxon>Bacteria</taxon>
        <taxon>Bacillati</taxon>
        <taxon>Actinomycetota</taxon>
        <taxon>Actinomycetes</taxon>
        <taxon>Micromonosporales</taxon>
        <taxon>Micromonosporaceae</taxon>
        <taxon>Catenuloplanes</taxon>
    </lineage>
</organism>
<feature type="transmembrane region" description="Helical" evidence="6">
    <location>
        <begin position="21"/>
        <end position="44"/>
    </location>
</feature>
<evidence type="ECO:0000256" key="5">
    <source>
        <dbReference type="ARBA" id="ARBA00023136"/>
    </source>
</evidence>
<feature type="domain" description="ABC3 transporter permease C-terminal" evidence="7">
    <location>
        <begin position="89"/>
        <end position="191"/>
    </location>
</feature>
<feature type="transmembrane region" description="Helical" evidence="6">
    <location>
        <begin position="407"/>
        <end position="429"/>
    </location>
</feature>
<keyword evidence="5 6" id="KW-0472">Membrane</keyword>
<dbReference type="Proteomes" id="UP001183629">
    <property type="component" value="Unassembled WGS sequence"/>
</dbReference>
<dbReference type="EMBL" id="JAVDYC010000001">
    <property type="protein sequence ID" value="MDR7323196.1"/>
    <property type="molecule type" value="Genomic_DNA"/>
</dbReference>
<evidence type="ECO:0000313" key="8">
    <source>
        <dbReference type="EMBL" id="MDR7323196.1"/>
    </source>
</evidence>
<feature type="transmembrane region" description="Helical" evidence="6">
    <location>
        <begin position="362"/>
        <end position="384"/>
    </location>
</feature>
<keyword evidence="4 6" id="KW-1133">Transmembrane helix</keyword>
<feature type="transmembrane region" description="Helical" evidence="6">
    <location>
        <begin position="117"/>
        <end position="140"/>
    </location>
</feature>
<reference evidence="8 9" key="1">
    <citation type="submission" date="2023-07" db="EMBL/GenBank/DDBJ databases">
        <title>Sequencing the genomes of 1000 actinobacteria strains.</title>
        <authorList>
            <person name="Klenk H.-P."/>
        </authorList>
    </citation>
    <scope>NUCLEOTIDE SEQUENCE [LARGE SCALE GENOMIC DNA]</scope>
    <source>
        <strain evidence="8 9">DSM 44711</strain>
    </source>
</reference>
<feature type="transmembrane region" description="Helical" evidence="6">
    <location>
        <begin position="73"/>
        <end position="96"/>
    </location>
</feature>
<evidence type="ECO:0000256" key="1">
    <source>
        <dbReference type="ARBA" id="ARBA00004651"/>
    </source>
</evidence>
<evidence type="ECO:0000259" key="7">
    <source>
        <dbReference type="Pfam" id="PF02687"/>
    </source>
</evidence>
<feature type="transmembrane region" description="Helical" evidence="6">
    <location>
        <begin position="165"/>
        <end position="187"/>
    </location>
</feature>
<evidence type="ECO:0000256" key="3">
    <source>
        <dbReference type="ARBA" id="ARBA00022692"/>
    </source>
</evidence>
<feature type="transmembrane region" description="Helical" evidence="6">
    <location>
        <begin position="242"/>
        <end position="269"/>
    </location>
</feature>
<proteinExistence type="predicted"/>
<comment type="subcellular location">
    <subcellularLocation>
        <location evidence="1">Cell membrane</location>
        <topology evidence="1">Multi-pass membrane protein</topology>
    </subcellularLocation>
</comment>
<comment type="caution">
    <text evidence="8">The sequence shown here is derived from an EMBL/GenBank/DDBJ whole genome shotgun (WGS) entry which is preliminary data.</text>
</comment>
<feature type="transmembrane region" description="Helical" evidence="6">
    <location>
        <begin position="483"/>
        <end position="505"/>
    </location>
</feature>
<dbReference type="GO" id="GO:0005886">
    <property type="term" value="C:plasma membrane"/>
    <property type="evidence" value="ECO:0007669"/>
    <property type="project" value="UniProtKB-SubCell"/>
</dbReference>
<gene>
    <name evidence="8" type="ORF">J2S44_003446</name>
</gene>
<protein>
    <recommendedName>
        <fullName evidence="7">ABC3 transporter permease C-terminal domain-containing protein</fullName>
    </recommendedName>
</protein>
<evidence type="ECO:0000256" key="4">
    <source>
        <dbReference type="ARBA" id="ARBA00022989"/>
    </source>
</evidence>
<accession>A0AAE3ZQR0</accession>
<feature type="transmembrane region" description="Helical" evidence="6">
    <location>
        <begin position="208"/>
        <end position="230"/>
    </location>
</feature>
<dbReference type="InterPro" id="IPR003838">
    <property type="entry name" value="ABC3_permease_C"/>
</dbReference>
<dbReference type="AlphaFoldDB" id="A0AAE3ZQR0"/>
<evidence type="ECO:0000256" key="6">
    <source>
        <dbReference type="SAM" id="Phobius"/>
    </source>
</evidence>
<feature type="transmembrane region" description="Helical" evidence="6">
    <location>
        <begin position="300"/>
        <end position="319"/>
    </location>
</feature>
<sequence length="518" mass="53508">MSPGTALRLALAGTRTDTLRVTLTAVSAALASIAVLSAATVLTIRTPDAGDGLNLSLRYRSDLLQQPGLRPGVAIALLLLCVPVLALAAQCARLGAPARDRRLAALRLAGATPGQTLAVITTEAGLATLIGTLAGLVVFLGGHRLLDRRNARGELWLPTDVLPPAWAIVAICVALPVAAMLMGALLLRRVRVTPFGVVRQATRTRTPRTWPAPILALGVALVLGLAPLTAWVADRAQTAGEWLAYLVFVAVPLVMAVCVIAGTGAIAHLAGVALRRWGRAPSTLLAGARLMADPWSGSRVLAALLACVLVGGVSVGFRARFQAMADAEWATDRRWMAATGEPSLSGPHRDGFYLNAMNLVDLAVAVAVAISALALLIAAADGLVSRRRAYASLVATGVPRGVIARSVVWQVLTPAVPAVLIAGLCGWLVTRSLGSRITAGGIQGTICTVDGPICFDPVAGAPYRRVVDIAPVVSTVPVPVEGLALLIGGALLAVLATVGISLLLLRSSTAVEELRTSW</sequence>
<name>A0AAE3ZQR0_9ACTN</name>
<keyword evidence="9" id="KW-1185">Reference proteome</keyword>
<keyword evidence="3 6" id="KW-0812">Transmembrane</keyword>
<evidence type="ECO:0000256" key="2">
    <source>
        <dbReference type="ARBA" id="ARBA00022475"/>
    </source>
</evidence>